<dbReference type="Pfam" id="PF04069">
    <property type="entry name" value="OpuAC"/>
    <property type="match status" value="2"/>
</dbReference>
<name>A0A1Y2C2R8_9FUNG</name>
<sequence length="509" mass="56847">MERAQEPRWDFYTANKRPIVILYDGWNSSLLNAYLGQYMLEAMGYRVQVVARIDYVLGPEFYSNAVDLEFEILPDEFGSSFNQLTQVDRVAVSLGPLGYNKGVGLYIPKYVLDKNPTWSLDFWRFLLNPSYRSIFPAPGSTPRALVNGGLVCNGMPGLCMNGTYTPKQCQQANSTCIELWHIDPTFSPAIYQRLIDGLQLPVVIKFLGSKDTAKSTCQAAINQKKTVFFYYWTPTLFVAKNQLTNVLFPRSNSTEYAAFTNDNRNVLTSEPQSGILQKLASSRFVNDFPELLSLFTKYQLPDNQINYMLKTAGAGIPSQAVCQWFRANQALWMDWIPPVPKSVVSCPLGMGRYLVGIVFTCVTCPKGTYNWISNSTTECTSCPENFDCPGGSEVHVLEGMWMALPTTVTPVSYICPHQEACCTNNSCPALTCAPQFTGKLCTECLDKSMYLWGGNCYSCNSGGGTSLYLVIFGALLCTLALLALPYEEAPTVELLFFYFQVSRYILKAK</sequence>
<evidence type="ECO:0000259" key="1">
    <source>
        <dbReference type="Pfam" id="PF04069"/>
    </source>
</evidence>
<feature type="domain" description="ABC-type glycine betaine transport system substrate-binding" evidence="1">
    <location>
        <begin position="18"/>
        <end position="115"/>
    </location>
</feature>
<evidence type="ECO:0000313" key="3">
    <source>
        <dbReference type="Proteomes" id="UP000193642"/>
    </source>
</evidence>
<dbReference type="GO" id="GO:0043190">
    <property type="term" value="C:ATP-binding cassette (ABC) transporter complex"/>
    <property type="evidence" value="ECO:0007669"/>
    <property type="project" value="InterPro"/>
</dbReference>
<comment type="caution">
    <text evidence="2">The sequence shown here is derived from an EMBL/GenBank/DDBJ whole genome shotgun (WGS) entry which is preliminary data.</text>
</comment>
<dbReference type="OrthoDB" id="2108795at2759"/>
<evidence type="ECO:0000313" key="2">
    <source>
        <dbReference type="EMBL" id="ORY41338.1"/>
    </source>
</evidence>
<gene>
    <name evidence="2" type="ORF">BCR33DRAFT_344652</name>
</gene>
<dbReference type="Proteomes" id="UP000193642">
    <property type="component" value="Unassembled WGS sequence"/>
</dbReference>
<proteinExistence type="predicted"/>
<feature type="domain" description="ABC-type glycine betaine transport system substrate-binding" evidence="1">
    <location>
        <begin position="206"/>
        <end position="313"/>
    </location>
</feature>
<dbReference type="AlphaFoldDB" id="A0A1Y2C2R8"/>
<keyword evidence="3" id="KW-1185">Reference proteome</keyword>
<organism evidence="2 3">
    <name type="scientific">Rhizoclosmatium globosum</name>
    <dbReference type="NCBI Taxonomy" id="329046"/>
    <lineage>
        <taxon>Eukaryota</taxon>
        <taxon>Fungi</taxon>
        <taxon>Fungi incertae sedis</taxon>
        <taxon>Chytridiomycota</taxon>
        <taxon>Chytridiomycota incertae sedis</taxon>
        <taxon>Chytridiomycetes</taxon>
        <taxon>Chytridiales</taxon>
        <taxon>Chytriomycetaceae</taxon>
        <taxon>Rhizoclosmatium</taxon>
    </lineage>
</organism>
<reference evidence="2 3" key="1">
    <citation type="submission" date="2016-07" db="EMBL/GenBank/DDBJ databases">
        <title>Pervasive Adenine N6-methylation of Active Genes in Fungi.</title>
        <authorList>
            <consortium name="DOE Joint Genome Institute"/>
            <person name="Mondo S.J."/>
            <person name="Dannebaum R.O."/>
            <person name="Kuo R.C."/>
            <person name="Labutti K."/>
            <person name="Haridas S."/>
            <person name="Kuo A."/>
            <person name="Salamov A."/>
            <person name="Ahrendt S.R."/>
            <person name="Lipzen A."/>
            <person name="Sullivan W."/>
            <person name="Andreopoulos W.B."/>
            <person name="Clum A."/>
            <person name="Lindquist E."/>
            <person name="Daum C."/>
            <person name="Ramamoorthy G.K."/>
            <person name="Gryganskyi A."/>
            <person name="Culley D."/>
            <person name="Magnuson J.K."/>
            <person name="James T.Y."/>
            <person name="O'Malley M.A."/>
            <person name="Stajich J.E."/>
            <person name="Spatafora J.W."/>
            <person name="Visel A."/>
            <person name="Grigoriev I.V."/>
        </authorList>
    </citation>
    <scope>NUCLEOTIDE SEQUENCE [LARGE SCALE GENOMIC DNA]</scope>
    <source>
        <strain evidence="2 3">JEL800</strain>
    </source>
</reference>
<protein>
    <recommendedName>
        <fullName evidence="1">ABC-type glycine betaine transport system substrate-binding domain-containing protein</fullName>
    </recommendedName>
</protein>
<dbReference type="GO" id="GO:0022857">
    <property type="term" value="F:transmembrane transporter activity"/>
    <property type="evidence" value="ECO:0007669"/>
    <property type="project" value="InterPro"/>
</dbReference>
<dbReference type="SUPFAM" id="SSF53850">
    <property type="entry name" value="Periplasmic binding protein-like II"/>
    <property type="match status" value="1"/>
</dbReference>
<accession>A0A1Y2C2R8</accession>
<dbReference type="EMBL" id="MCGO01000032">
    <property type="protein sequence ID" value="ORY41338.1"/>
    <property type="molecule type" value="Genomic_DNA"/>
</dbReference>
<dbReference type="InterPro" id="IPR007210">
    <property type="entry name" value="ABC_Gly_betaine_transp_sub-bd"/>
</dbReference>